<evidence type="ECO:0000256" key="1">
    <source>
        <dbReference type="ARBA" id="ARBA00001946"/>
    </source>
</evidence>
<dbReference type="InterPro" id="IPR015349">
    <property type="entry name" value="OCT_dom"/>
</dbReference>
<feature type="binding site" evidence="9">
    <location>
        <begin position="282"/>
        <end position="285"/>
    </location>
    <ligand>
        <name>GTP</name>
        <dbReference type="ChEBI" id="CHEBI:37565"/>
    </ligand>
</feature>
<dbReference type="NCBIfam" id="NF008956">
    <property type="entry name" value="PRK12299.1"/>
    <property type="match status" value="1"/>
</dbReference>
<dbReference type="Gene3D" id="3.40.50.300">
    <property type="entry name" value="P-loop containing nucleotide triphosphate hydrolases"/>
    <property type="match status" value="1"/>
</dbReference>
<keyword evidence="5 9" id="KW-0547">Nucleotide-binding</keyword>
<feature type="binding site" evidence="9">
    <location>
        <begin position="311"/>
        <end position="313"/>
    </location>
    <ligand>
        <name>GTP</name>
        <dbReference type="ChEBI" id="CHEBI:37565"/>
    </ligand>
</feature>
<dbReference type="SUPFAM" id="SSF102741">
    <property type="entry name" value="Obg GTP-binding protein C-terminal domain"/>
    <property type="match status" value="1"/>
</dbReference>
<dbReference type="PANTHER" id="PTHR11702:SF31">
    <property type="entry name" value="MITOCHONDRIAL RIBOSOME-ASSOCIATED GTPASE 2"/>
    <property type="match status" value="1"/>
</dbReference>
<dbReference type="InterPro" id="IPR027417">
    <property type="entry name" value="P-loop_NTPase"/>
</dbReference>
<feature type="binding site" evidence="9">
    <location>
        <begin position="190"/>
        <end position="194"/>
    </location>
    <ligand>
        <name>GTP</name>
        <dbReference type="ChEBI" id="CHEBI:37565"/>
    </ligand>
</feature>
<dbReference type="InterPro" id="IPR006169">
    <property type="entry name" value="GTP1_OBG_dom"/>
</dbReference>
<dbReference type="InterPro" id="IPR006074">
    <property type="entry name" value="GTP1-OBG_CS"/>
</dbReference>
<dbReference type="OrthoDB" id="9807318at2"/>
<dbReference type="Pfam" id="PF01926">
    <property type="entry name" value="MMR_HSR1"/>
    <property type="match status" value="1"/>
</dbReference>
<evidence type="ECO:0000256" key="3">
    <source>
        <dbReference type="ARBA" id="ARBA00022490"/>
    </source>
</evidence>
<dbReference type="SUPFAM" id="SSF82051">
    <property type="entry name" value="Obg GTP-binding protein N-terminal domain"/>
    <property type="match status" value="1"/>
</dbReference>
<dbReference type="InterPro" id="IPR036346">
    <property type="entry name" value="GTP-bd_prot_GTP1/OBG_C_sf"/>
</dbReference>
<evidence type="ECO:0000259" key="11">
    <source>
        <dbReference type="PROSITE" id="PS51881"/>
    </source>
</evidence>
<evidence type="ECO:0000256" key="9">
    <source>
        <dbReference type="HAMAP-Rule" id="MF_01454"/>
    </source>
</evidence>
<dbReference type="PROSITE" id="PS51881">
    <property type="entry name" value="OCT"/>
    <property type="match status" value="1"/>
</dbReference>
<dbReference type="NCBIfam" id="NF008954">
    <property type="entry name" value="PRK12296.1"/>
    <property type="match status" value="1"/>
</dbReference>
<proteinExistence type="inferred from homology"/>
<evidence type="ECO:0000313" key="14">
    <source>
        <dbReference type="Proteomes" id="UP000199208"/>
    </source>
</evidence>
<evidence type="ECO:0000313" key="13">
    <source>
        <dbReference type="EMBL" id="SCZ77198.1"/>
    </source>
</evidence>
<dbReference type="InterPro" id="IPR045086">
    <property type="entry name" value="OBG_GTPase"/>
</dbReference>
<evidence type="ECO:0000256" key="2">
    <source>
        <dbReference type="ARBA" id="ARBA00007699"/>
    </source>
</evidence>
<comment type="subcellular location">
    <subcellularLocation>
        <location evidence="9">Cytoplasm</location>
    </subcellularLocation>
</comment>
<dbReference type="SUPFAM" id="SSF52540">
    <property type="entry name" value="P-loop containing nucleoside triphosphate hydrolases"/>
    <property type="match status" value="1"/>
</dbReference>
<sequence length="423" mass="46581">MFVDKAEIFVKAGKGGDGRVSFRKEKYVPAGGPDGGDGGRGGSVIAIVDEGMRTLMDFRYLKKYIAENGENGMKKKMFGKDAKDLVFKVPPGTVIRDAETGKVLADLLKAGDSAVIARAGKGGRGNVHFKTATRQAPTFAEQGTYGEERNIILELKMLADVGLVGYPNVGKSTFLSATTMAKPKIANYHFTTLTPNLGVVEVIKGKSFVLADIPGLIEGASEGVGLGHEFLRHVERTRLIIHVVDVSGTEGRDPSEDFVKINQELERYSQALTERPQVIAANKIDLLYDREGLDAFVEEMTAKGYKVFPISAATGEGIDALMYYVTECLDTIEPPVIHEVVEAFEDSADLDQTIRYKKIHNLYVVEGLPMERLVYSTDFTDVESLRRFQEILRKSGVIDELRKMGVQDGDSVRVESVEFEFYD</sequence>
<dbReference type="InterPro" id="IPR031167">
    <property type="entry name" value="G_OBG"/>
</dbReference>
<feature type="domain" description="OCT" evidence="11">
    <location>
        <begin position="342"/>
        <end position="423"/>
    </location>
</feature>
<dbReference type="PRINTS" id="PR00326">
    <property type="entry name" value="GTP1OBG"/>
</dbReference>
<keyword evidence="3 9" id="KW-0963">Cytoplasm</keyword>
<dbReference type="NCBIfam" id="TIGR03595">
    <property type="entry name" value="Obg_CgtA_exten"/>
    <property type="match status" value="1"/>
</dbReference>
<dbReference type="HAMAP" id="MF_01454">
    <property type="entry name" value="GTPase_Obg"/>
    <property type="match status" value="1"/>
</dbReference>
<dbReference type="FunFam" id="2.70.210.12:FF:000001">
    <property type="entry name" value="GTPase Obg"/>
    <property type="match status" value="1"/>
</dbReference>
<feature type="binding site" evidence="9">
    <location>
        <position position="192"/>
    </location>
    <ligand>
        <name>Mg(2+)</name>
        <dbReference type="ChEBI" id="CHEBI:18420"/>
    </ligand>
</feature>
<dbReference type="GO" id="GO:0000287">
    <property type="term" value="F:magnesium ion binding"/>
    <property type="evidence" value="ECO:0007669"/>
    <property type="project" value="InterPro"/>
</dbReference>
<protein>
    <recommendedName>
        <fullName evidence="9">GTPase Obg</fullName>
        <ecNumber evidence="9">3.6.5.-</ecNumber>
    </recommendedName>
    <alternativeName>
        <fullName evidence="9">GTP-binding protein Obg</fullName>
    </alternativeName>
</protein>
<dbReference type="PANTHER" id="PTHR11702">
    <property type="entry name" value="DEVELOPMENTALLY REGULATED GTP-BINDING PROTEIN-RELATED"/>
    <property type="match status" value="1"/>
</dbReference>
<dbReference type="Gene3D" id="3.30.300.350">
    <property type="entry name" value="GTP-binding protein OBG, C-terminal domain"/>
    <property type="match status" value="1"/>
</dbReference>
<organism evidence="13 14">
    <name type="scientific">Acidaminobacter hydrogenoformans DSM 2784</name>
    <dbReference type="NCBI Taxonomy" id="1120920"/>
    <lineage>
        <taxon>Bacteria</taxon>
        <taxon>Bacillati</taxon>
        <taxon>Bacillota</taxon>
        <taxon>Clostridia</taxon>
        <taxon>Peptostreptococcales</taxon>
        <taxon>Acidaminobacteraceae</taxon>
        <taxon>Acidaminobacter</taxon>
    </lineage>
</organism>
<evidence type="ECO:0000256" key="8">
    <source>
        <dbReference type="ARBA" id="ARBA00023134"/>
    </source>
</evidence>
<comment type="cofactor">
    <cofactor evidence="1 9">
        <name>Mg(2+)</name>
        <dbReference type="ChEBI" id="CHEBI:18420"/>
    </cofactor>
</comment>
<dbReference type="PROSITE" id="PS51883">
    <property type="entry name" value="OBG"/>
    <property type="match status" value="1"/>
</dbReference>
<feature type="binding site" evidence="9">
    <location>
        <begin position="212"/>
        <end position="215"/>
    </location>
    <ligand>
        <name>GTP</name>
        <dbReference type="ChEBI" id="CHEBI:37565"/>
    </ligand>
</feature>
<keyword evidence="8 9" id="KW-0342">GTP-binding</keyword>
<dbReference type="InterPro" id="IPR014100">
    <property type="entry name" value="GTP-bd_Obg/CgtA"/>
</dbReference>
<comment type="subunit">
    <text evidence="9">Monomer.</text>
</comment>
<dbReference type="Proteomes" id="UP000199208">
    <property type="component" value="Unassembled WGS sequence"/>
</dbReference>
<feature type="binding site" evidence="9">
    <location>
        <position position="172"/>
    </location>
    <ligand>
        <name>Mg(2+)</name>
        <dbReference type="ChEBI" id="CHEBI:18420"/>
    </ligand>
</feature>
<accession>A0A1G5RTM2</accession>
<keyword evidence="4 9" id="KW-0479">Metal-binding</keyword>
<evidence type="ECO:0000259" key="10">
    <source>
        <dbReference type="PROSITE" id="PS51710"/>
    </source>
</evidence>
<evidence type="ECO:0000256" key="5">
    <source>
        <dbReference type="ARBA" id="ARBA00022741"/>
    </source>
</evidence>
<comment type="similarity">
    <text evidence="2 9">Belongs to the TRAFAC class OBG-HflX-like GTPase superfamily. OBG GTPase family.</text>
</comment>
<dbReference type="RefSeq" id="WP_092589432.1">
    <property type="nucleotide sequence ID" value="NZ_FMWL01000002.1"/>
</dbReference>
<dbReference type="STRING" id="1120920.SAMN03080599_00645"/>
<name>A0A1G5RTM2_9FIRM</name>
<gene>
    <name evidence="9" type="primary">obg</name>
    <name evidence="13" type="ORF">SAMN03080599_00645</name>
</gene>
<dbReference type="EC" id="3.6.5.-" evidence="9"/>
<feature type="domain" description="Obg" evidence="12">
    <location>
        <begin position="1"/>
        <end position="158"/>
    </location>
</feature>
<evidence type="ECO:0000256" key="6">
    <source>
        <dbReference type="ARBA" id="ARBA00022801"/>
    </source>
</evidence>
<dbReference type="PROSITE" id="PS00905">
    <property type="entry name" value="GTP1_OBG"/>
    <property type="match status" value="1"/>
</dbReference>
<comment type="function">
    <text evidence="9">An essential GTPase which binds GTP, GDP and possibly (p)ppGpp with moderate affinity, with high nucleotide exchange rates and a fairly low GTP hydrolysis rate. Plays a role in control of the cell cycle, stress response, ribosome biogenesis and in those bacteria that undergo differentiation, in morphogenesis control.</text>
</comment>
<dbReference type="CDD" id="cd01898">
    <property type="entry name" value="Obg"/>
    <property type="match status" value="1"/>
</dbReference>
<keyword evidence="7 9" id="KW-0460">Magnesium</keyword>
<reference evidence="13" key="1">
    <citation type="submission" date="2016-10" db="EMBL/GenBank/DDBJ databases">
        <authorList>
            <person name="de Groot N.N."/>
        </authorList>
    </citation>
    <scope>NUCLEOTIDE SEQUENCE [LARGE SCALE GENOMIC DNA]</scope>
    <source>
        <strain evidence="13">DSM 2784</strain>
    </source>
</reference>
<dbReference type="Gene3D" id="2.70.210.12">
    <property type="entry name" value="GTP1/OBG domain"/>
    <property type="match status" value="1"/>
</dbReference>
<dbReference type="NCBIfam" id="TIGR02729">
    <property type="entry name" value="Obg_CgtA"/>
    <property type="match status" value="1"/>
</dbReference>
<dbReference type="InterPro" id="IPR036726">
    <property type="entry name" value="GTP1_OBG_dom_sf"/>
</dbReference>
<evidence type="ECO:0000259" key="12">
    <source>
        <dbReference type="PROSITE" id="PS51883"/>
    </source>
</evidence>
<feature type="binding site" evidence="9">
    <location>
        <begin position="165"/>
        <end position="172"/>
    </location>
    <ligand>
        <name>GTP</name>
        <dbReference type="ChEBI" id="CHEBI:37565"/>
    </ligand>
</feature>
<feature type="domain" description="OBG-type G" evidence="10">
    <location>
        <begin position="159"/>
        <end position="330"/>
    </location>
</feature>
<dbReference type="GO" id="GO:0005525">
    <property type="term" value="F:GTP binding"/>
    <property type="evidence" value="ECO:0007669"/>
    <property type="project" value="UniProtKB-UniRule"/>
</dbReference>
<dbReference type="NCBIfam" id="NF008955">
    <property type="entry name" value="PRK12297.1"/>
    <property type="match status" value="1"/>
</dbReference>
<dbReference type="GO" id="GO:0003924">
    <property type="term" value="F:GTPase activity"/>
    <property type="evidence" value="ECO:0007669"/>
    <property type="project" value="UniProtKB-UniRule"/>
</dbReference>
<dbReference type="PROSITE" id="PS51710">
    <property type="entry name" value="G_OBG"/>
    <property type="match status" value="1"/>
</dbReference>
<evidence type="ECO:0000256" key="7">
    <source>
        <dbReference type="ARBA" id="ARBA00022842"/>
    </source>
</evidence>
<dbReference type="AlphaFoldDB" id="A0A1G5RTM2"/>
<dbReference type="InterPro" id="IPR006073">
    <property type="entry name" value="GTP-bd"/>
</dbReference>
<dbReference type="EMBL" id="FMWL01000002">
    <property type="protein sequence ID" value="SCZ77198.1"/>
    <property type="molecule type" value="Genomic_DNA"/>
</dbReference>
<dbReference type="Pfam" id="PF01018">
    <property type="entry name" value="GTP1_OBG"/>
    <property type="match status" value="1"/>
</dbReference>
<evidence type="ECO:0000256" key="4">
    <source>
        <dbReference type="ARBA" id="ARBA00022723"/>
    </source>
</evidence>
<keyword evidence="6 9" id="KW-0378">Hydrolase</keyword>
<dbReference type="Pfam" id="PF09269">
    <property type="entry name" value="DUF1967"/>
    <property type="match status" value="1"/>
</dbReference>
<keyword evidence="14" id="KW-1185">Reference proteome</keyword>
<dbReference type="GO" id="GO:0042254">
    <property type="term" value="P:ribosome biogenesis"/>
    <property type="evidence" value="ECO:0007669"/>
    <property type="project" value="UniProtKB-UniRule"/>
</dbReference>
<dbReference type="GO" id="GO:0005737">
    <property type="term" value="C:cytoplasm"/>
    <property type="evidence" value="ECO:0007669"/>
    <property type="project" value="UniProtKB-SubCell"/>
</dbReference>